<organism evidence="2">
    <name type="scientific">anaerobic digester metagenome</name>
    <dbReference type="NCBI Taxonomy" id="1263854"/>
    <lineage>
        <taxon>unclassified sequences</taxon>
        <taxon>metagenomes</taxon>
        <taxon>ecological metagenomes</taxon>
    </lineage>
</organism>
<gene>
    <name evidence="2" type="ORF">SCFA_1400004</name>
</gene>
<reference evidence="2" key="1">
    <citation type="submission" date="2019-03" db="EMBL/GenBank/DDBJ databases">
        <authorList>
            <person name="Hao L."/>
        </authorList>
    </citation>
    <scope>NUCLEOTIDE SEQUENCE</scope>
</reference>
<keyword evidence="1" id="KW-1133">Transmembrane helix</keyword>
<dbReference type="InterPro" id="IPR010727">
    <property type="entry name" value="DUF1302"/>
</dbReference>
<keyword evidence="1" id="KW-0812">Transmembrane</keyword>
<feature type="transmembrane region" description="Helical" evidence="1">
    <location>
        <begin position="45"/>
        <end position="64"/>
    </location>
</feature>
<dbReference type="EMBL" id="CAADRM010000047">
    <property type="protein sequence ID" value="VFU12629.1"/>
    <property type="molecule type" value="Genomic_DNA"/>
</dbReference>
<name>A0A485LW31_9ZZZZ</name>
<protein>
    <recommendedName>
        <fullName evidence="3">DUF1302 domain-containing protein</fullName>
    </recommendedName>
</protein>
<proteinExistence type="predicted"/>
<accession>A0A485LW31</accession>
<evidence type="ECO:0000256" key="1">
    <source>
        <dbReference type="SAM" id="Phobius"/>
    </source>
</evidence>
<dbReference type="SUPFAM" id="SSF56935">
    <property type="entry name" value="Porins"/>
    <property type="match status" value="1"/>
</dbReference>
<dbReference type="AlphaFoldDB" id="A0A485LW31"/>
<evidence type="ECO:0000313" key="2">
    <source>
        <dbReference type="EMBL" id="VFU12629.1"/>
    </source>
</evidence>
<sequence>MIFNFNSAHPVPSLLKREGACTHCAQQGFVAGEGRRSIPRHAAQLLMLLAAAFIPAFFSPLYAYEYDGENLDISLSGYLEAGAVYVLDDESPDEDPTTELGLELKADFSTVSTLKIFLQAVNDGTVIDPQNGLLFNEFDKVYQDKNPYVDIDEAYVDLYSSFVDLRIGIQKFAWGRLDEINPTDNLNPEDFRHGITADEIDRKIGVPALRANTYSDIVNVELAWIPWFVPYRLPTPEERWFPGVLQPPSSIDTGTSAGAIPVAARYKDVDVPEFSLDDSQAGIRLSKYVGGWDLSVSYFRGYDTVPLTDVVSDLTVDLIDPLSLSYDLALDLTYQPALHRIQVFGFDFATTVSSFTIRGEFAYFKGRHYNRKLESVLRQEITPARQQAIIDEFMQNYLDSGGAASRQTFRIDPEVNIQMDSMKYGLGIDYIYGDTSVSLQMIQELIPDYDRDRPVYFNKEGLDTFLTLQLKQFFLQNTMELDLRAAYGIEFQEYLVKPSLKYNFTNTLQGSIGVVVLGGKYDDSLLGQFDDNDQIYALLKCFF</sequence>
<evidence type="ECO:0008006" key="3">
    <source>
        <dbReference type="Google" id="ProtNLM"/>
    </source>
</evidence>
<keyword evidence="1" id="KW-0472">Membrane</keyword>
<dbReference type="Pfam" id="PF06980">
    <property type="entry name" value="DUF1302"/>
    <property type="match status" value="1"/>
</dbReference>